<evidence type="ECO:0000259" key="2">
    <source>
        <dbReference type="SMART" id="SM00482"/>
    </source>
</evidence>
<dbReference type="SUPFAM" id="SSF56672">
    <property type="entry name" value="DNA/RNA polymerases"/>
    <property type="match status" value="1"/>
</dbReference>
<name>A0ABW7GNB2_9BURK</name>
<gene>
    <name evidence="3" type="ORF">ACG04Q_17215</name>
</gene>
<reference evidence="3 4" key="1">
    <citation type="submission" date="2024-08" db="EMBL/GenBank/DDBJ databases">
        <authorList>
            <person name="Lu H."/>
        </authorList>
    </citation>
    <scope>NUCLEOTIDE SEQUENCE [LARGE SCALE GENOMIC DNA]</scope>
    <source>
        <strain evidence="3 4">DXS20W</strain>
    </source>
</reference>
<dbReference type="SMART" id="SM00482">
    <property type="entry name" value="POLAc"/>
    <property type="match status" value="1"/>
</dbReference>
<dbReference type="PANTHER" id="PTHR10133">
    <property type="entry name" value="DNA POLYMERASE I"/>
    <property type="match status" value="1"/>
</dbReference>
<dbReference type="Proteomes" id="UP001606302">
    <property type="component" value="Unassembled WGS sequence"/>
</dbReference>
<evidence type="ECO:0000313" key="4">
    <source>
        <dbReference type="Proteomes" id="UP001606302"/>
    </source>
</evidence>
<sequence length="516" mass="58261">MTEKKIALLFVNDFADRGEERFFLASDGAVREVTAEEVVKQESELICHDYWLIAPALYKKTKSLPRKVIDVEELRISTSGLREDRENRDSRDVCSTLLELGLVKEDAAGRYRNIAFKNATLDIGTFILIGEALLRLSNDVEAKAKAANEWERYWTIERPVTEYLIRSVANGIAINSVALRKHKDDIEFAYYMALKEFSAKYSLPLEVPSDDEVVEYLAPKGFDFSGVGVEYVLNFVPTADGFSDRLLELRKVAASRLILNAIPLSEKRIFPIVDNFGSITSRIYYKDPSFQNLAKRHRDIISPDEGMKLSYVDFGQFEAGIMGALSDDQNMLGLFASGDLYSLVAERIFADNSKRKAAKRLFLSYAYGMRRKSLIDAAVELGAQRDVAKAFFNQFPRFESWKSEVWTEFKNCGRIGTAFGNYLTRSRCDELSEKEKRSAVSQVVQGTASLIFKKALLKLSNLKNVDLKIPMHDAVLFQHPEDFDPVEVANIFAAVVTEHFDGKIIGKASVANFILD</sequence>
<dbReference type="RefSeq" id="WP_394512288.1">
    <property type="nucleotide sequence ID" value="NZ_JBIGHX010000006.1"/>
</dbReference>
<dbReference type="InterPro" id="IPR001098">
    <property type="entry name" value="DNA-dir_DNA_pol_A_palm_dom"/>
</dbReference>
<feature type="domain" description="DNA-directed DNA polymerase family A palm" evidence="2">
    <location>
        <begin position="294"/>
        <end position="483"/>
    </location>
</feature>
<keyword evidence="4" id="KW-1185">Reference proteome</keyword>
<comment type="subunit">
    <text evidence="1">Single-chain monomer with multiple functions.</text>
</comment>
<dbReference type="Gene3D" id="1.10.150.20">
    <property type="entry name" value="5' to 3' exonuclease, C-terminal subdomain"/>
    <property type="match status" value="1"/>
</dbReference>
<protein>
    <submittedName>
        <fullName evidence="3">DNA polymerase</fullName>
    </submittedName>
</protein>
<dbReference type="Pfam" id="PF00476">
    <property type="entry name" value="DNA_pol_A"/>
    <property type="match status" value="1"/>
</dbReference>
<proteinExistence type="predicted"/>
<evidence type="ECO:0000256" key="1">
    <source>
        <dbReference type="ARBA" id="ARBA00011541"/>
    </source>
</evidence>
<dbReference type="Gene3D" id="3.30.70.370">
    <property type="match status" value="1"/>
</dbReference>
<organism evidence="3 4">
    <name type="scientific">Pelomonas lactea</name>
    <dbReference type="NCBI Taxonomy" id="3299030"/>
    <lineage>
        <taxon>Bacteria</taxon>
        <taxon>Pseudomonadati</taxon>
        <taxon>Pseudomonadota</taxon>
        <taxon>Betaproteobacteria</taxon>
        <taxon>Burkholderiales</taxon>
        <taxon>Sphaerotilaceae</taxon>
        <taxon>Roseateles</taxon>
    </lineage>
</organism>
<comment type="caution">
    <text evidence="3">The sequence shown here is derived from an EMBL/GenBank/DDBJ whole genome shotgun (WGS) entry which is preliminary data.</text>
</comment>
<evidence type="ECO:0000313" key="3">
    <source>
        <dbReference type="EMBL" id="MFG6463316.1"/>
    </source>
</evidence>
<dbReference type="PANTHER" id="PTHR10133:SF62">
    <property type="entry name" value="DNA POLYMERASE THETA"/>
    <property type="match status" value="1"/>
</dbReference>
<dbReference type="EMBL" id="JBIGHX010000006">
    <property type="protein sequence ID" value="MFG6463316.1"/>
    <property type="molecule type" value="Genomic_DNA"/>
</dbReference>
<dbReference type="InterPro" id="IPR043502">
    <property type="entry name" value="DNA/RNA_pol_sf"/>
</dbReference>
<dbReference type="InterPro" id="IPR002298">
    <property type="entry name" value="DNA_polymerase_A"/>
</dbReference>
<accession>A0ABW7GNB2</accession>